<protein>
    <submittedName>
        <fullName evidence="1">Uncharacterized protein</fullName>
    </submittedName>
</protein>
<accession>A0A3S8ZPW2</accession>
<dbReference type="RefSeq" id="WP_125971467.1">
    <property type="nucleotide sequence ID" value="NZ_CP034433.1"/>
</dbReference>
<dbReference type="KEGG" id="iod:EJO50_02750"/>
<sequence length="172" mass="20170">MFTMQNTSKTERSFLDLKDQNGDVLKHFVLGLDVSKFQNGVSLKLKAQKFFNLKNIEDCDFFQPTMPFPVFSCHAKEVIEACTNDIDFAPCEIFINGIFVKAFAGRILNFKPVFVREGEYAIKVRNEFMPSENDFIIRDSENEQFYFVTERFRKLCSDSKLKIRFIDFSMFK</sequence>
<dbReference type="Proteomes" id="UP000282438">
    <property type="component" value="Chromosome"/>
</dbReference>
<gene>
    <name evidence="1" type="ORF">EJO50_02750</name>
</gene>
<evidence type="ECO:0000313" key="1">
    <source>
        <dbReference type="EMBL" id="AZN35499.1"/>
    </source>
</evidence>
<name>A0A3S8ZPW2_9NEIS</name>
<proteinExistence type="predicted"/>
<organism evidence="1 2">
    <name type="scientific">Iodobacter ciconiae</name>
    <dbReference type="NCBI Taxonomy" id="2496266"/>
    <lineage>
        <taxon>Bacteria</taxon>
        <taxon>Pseudomonadati</taxon>
        <taxon>Pseudomonadota</taxon>
        <taxon>Betaproteobacteria</taxon>
        <taxon>Neisseriales</taxon>
        <taxon>Chitinibacteraceae</taxon>
        <taxon>Iodobacter</taxon>
    </lineage>
</organism>
<keyword evidence="2" id="KW-1185">Reference proteome</keyword>
<dbReference type="OrthoDB" id="8586503at2"/>
<dbReference type="AlphaFoldDB" id="A0A3S8ZPW2"/>
<dbReference type="EMBL" id="CP034433">
    <property type="protein sequence ID" value="AZN35499.1"/>
    <property type="molecule type" value="Genomic_DNA"/>
</dbReference>
<reference evidence="1 2" key="1">
    <citation type="submission" date="2018-12" db="EMBL/GenBank/DDBJ databases">
        <title>Complete genome sequence of Iodobacter sp. H11R3.</title>
        <authorList>
            <person name="Bae J.-W."/>
        </authorList>
    </citation>
    <scope>NUCLEOTIDE SEQUENCE [LARGE SCALE GENOMIC DNA]</scope>
    <source>
        <strain evidence="1 2">H11R3</strain>
    </source>
</reference>
<evidence type="ECO:0000313" key="2">
    <source>
        <dbReference type="Proteomes" id="UP000282438"/>
    </source>
</evidence>